<proteinExistence type="predicted"/>
<protein>
    <submittedName>
        <fullName evidence="1">Uncharacterized protein</fullName>
    </submittedName>
</protein>
<reference evidence="1" key="1">
    <citation type="submission" date="2021-05" db="EMBL/GenBank/DDBJ databases">
        <authorList>
            <person name="Scholz U."/>
            <person name="Mascher M."/>
            <person name="Fiebig A."/>
        </authorList>
    </citation>
    <scope>NUCLEOTIDE SEQUENCE [LARGE SCALE GENOMIC DNA]</scope>
</reference>
<accession>A0ACD5WV18</accession>
<reference evidence="1" key="2">
    <citation type="submission" date="2025-09" db="UniProtKB">
        <authorList>
            <consortium name="EnsemblPlants"/>
        </authorList>
    </citation>
    <scope>IDENTIFICATION</scope>
</reference>
<dbReference type="EnsemblPlants" id="AVESA.00010b.r2.4CG1308840.1">
    <property type="protein sequence ID" value="AVESA.00010b.r2.4CG1308840.1.CDS"/>
    <property type="gene ID" value="AVESA.00010b.r2.4CG1308840"/>
</dbReference>
<dbReference type="Proteomes" id="UP001732700">
    <property type="component" value="Chromosome 4C"/>
</dbReference>
<sequence length="142" mass="15978">MIKGPAMLEQILTTRGTNGISKFKKNKKRAKLSELQIYLNDDVHPQEDAFDILLWWSVNGQKYPIISRIARDVLAAPVSTVPSESTFSTGGRILSDYRSNMKPGTVEALICLQDWMRPLGTTHVRTIIDDVIYGIDADTFDH</sequence>
<keyword evidence="2" id="KW-1185">Reference proteome</keyword>
<evidence type="ECO:0000313" key="2">
    <source>
        <dbReference type="Proteomes" id="UP001732700"/>
    </source>
</evidence>
<name>A0ACD5WV18_AVESA</name>
<organism evidence="1 2">
    <name type="scientific">Avena sativa</name>
    <name type="common">Oat</name>
    <dbReference type="NCBI Taxonomy" id="4498"/>
    <lineage>
        <taxon>Eukaryota</taxon>
        <taxon>Viridiplantae</taxon>
        <taxon>Streptophyta</taxon>
        <taxon>Embryophyta</taxon>
        <taxon>Tracheophyta</taxon>
        <taxon>Spermatophyta</taxon>
        <taxon>Magnoliopsida</taxon>
        <taxon>Liliopsida</taxon>
        <taxon>Poales</taxon>
        <taxon>Poaceae</taxon>
        <taxon>BOP clade</taxon>
        <taxon>Pooideae</taxon>
        <taxon>Poodae</taxon>
        <taxon>Poeae</taxon>
        <taxon>Poeae Chloroplast Group 1 (Aveneae type)</taxon>
        <taxon>Aveninae</taxon>
        <taxon>Avena</taxon>
    </lineage>
</organism>
<evidence type="ECO:0000313" key="1">
    <source>
        <dbReference type="EnsemblPlants" id="AVESA.00010b.r2.4CG1308840.1.CDS"/>
    </source>
</evidence>